<dbReference type="SUPFAM" id="SSF46626">
    <property type="entry name" value="Cytochrome c"/>
    <property type="match status" value="1"/>
</dbReference>
<accession>A0A8J2XS45</accession>
<dbReference type="Pfam" id="PF13517">
    <property type="entry name" value="FG-GAP_3"/>
    <property type="match status" value="1"/>
</dbReference>
<dbReference type="Proteomes" id="UP000607559">
    <property type="component" value="Unassembled WGS sequence"/>
</dbReference>
<protein>
    <recommendedName>
        <fullName evidence="4">VCBS repeat-containing protein</fullName>
    </recommendedName>
</protein>
<name>A0A8J2XS45_9BACT</name>
<dbReference type="PANTHER" id="PTHR44103">
    <property type="entry name" value="PROPROTEIN CONVERTASE P"/>
    <property type="match status" value="1"/>
</dbReference>
<dbReference type="RefSeq" id="WP_188929988.1">
    <property type="nucleotide sequence ID" value="NZ_BMJC01000001.1"/>
</dbReference>
<dbReference type="InterPro" id="IPR013517">
    <property type="entry name" value="FG-GAP"/>
</dbReference>
<keyword evidence="3" id="KW-1185">Reference proteome</keyword>
<reference evidence="2" key="1">
    <citation type="journal article" date="2014" name="Int. J. Syst. Evol. Microbiol.">
        <title>Complete genome sequence of Corynebacterium casei LMG S-19264T (=DSM 44701T), isolated from a smear-ripened cheese.</title>
        <authorList>
            <consortium name="US DOE Joint Genome Institute (JGI-PGF)"/>
            <person name="Walter F."/>
            <person name="Albersmeier A."/>
            <person name="Kalinowski J."/>
            <person name="Ruckert C."/>
        </authorList>
    </citation>
    <scope>NUCLEOTIDE SEQUENCE</scope>
    <source>
        <strain evidence="2">CGMCC 1.15448</strain>
    </source>
</reference>
<reference evidence="2" key="2">
    <citation type="submission" date="2020-09" db="EMBL/GenBank/DDBJ databases">
        <authorList>
            <person name="Sun Q."/>
            <person name="Zhou Y."/>
        </authorList>
    </citation>
    <scope>NUCLEOTIDE SEQUENCE</scope>
    <source>
        <strain evidence="2">CGMCC 1.15448</strain>
    </source>
</reference>
<sequence length="530" mass="59627">MHYKVGSWVIFFIFLGFLTACEQYHRNRSHAAVSVASIREGERLAKVYCQSCHLFPDPSLADSKSWEKGILPAMGPRLGIFNHNFEQYPSSRRDSNVKKDFYPSAPLLTSEEWQHILDYYSATSPDSLPGQSRPRPIRNGLSLFQVVTPPRYYDQPATTLVRIDTTASCRGLYVYDVRYRDLVRYSPALHPTDSFHEDGAIVDMIRETNGWTACNIGMLNPNNGKFGKLQSLGFSNGGDSGTSCKVRLDSQAIFNHLARPVQLAAGDLNGDGLQDYLVCEFGNLTGALSWLENKGNQRFERHVIRALPGAIRAYIDDFNHDGLPDILALFAQGDEGIFLFTNQGKGVFTEERVLQFPPIYGSSYFELADFNNDGQPDILYTCGDNSDFSPVLKPYHGLYIFLNDGHFHFKQRYFFPINGCYRAMARDFDGDGDLDIAAISFFADYKNQPEEGFVYLENLGGFDFQPYGLPETQQGKWLVMDTGDLDGDGRPDIVLGNFSFFAPATKSGVDFKKGPPFMVLRNKGQKRIIK</sequence>
<dbReference type="GO" id="GO:0020037">
    <property type="term" value="F:heme binding"/>
    <property type="evidence" value="ECO:0007669"/>
    <property type="project" value="InterPro"/>
</dbReference>
<evidence type="ECO:0000313" key="2">
    <source>
        <dbReference type="EMBL" id="GGA92183.1"/>
    </source>
</evidence>
<proteinExistence type="predicted"/>
<gene>
    <name evidence="2" type="ORF">GCM10011511_14460</name>
</gene>
<dbReference type="InterPro" id="IPR028994">
    <property type="entry name" value="Integrin_alpha_N"/>
</dbReference>
<evidence type="ECO:0008006" key="4">
    <source>
        <dbReference type="Google" id="ProtNLM"/>
    </source>
</evidence>
<comment type="caution">
    <text evidence="2">The sequence shown here is derived from an EMBL/GenBank/DDBJ whole genome shotgun (WGS) entry which is preliminary data.</text>
</comment>
<evidence type="ECO:0000256" key="1">
    <source>
        <dbReference type="ARBA" id="ARBA00022729"/>
    </source>
</evidence>
<dbReference type="InterPro" id="IPR036909">
    <property type="entry name" value="Cyt_c-like_dom_sf"/>
</dbReference>
<organism evidence="2 3">
    <name type="scientific">Puia dinghuensis</name>
    <dbReference type="NCBI Taxonomy" id="1792502"/>
    <lineage>
        <taxon>Bacteria</taxon>
        <taxon>Pseudomonadati</taxon>
        <taxon>Bacteroidota</taxon>
        <taxon>Chitinophagia</taxon>
        <taxon>Chitinophagales</taxon>
        <taxon>Chitinophagaceae</taxon>
        <taxon>Puia</taxon>
    </lineage>
</organism>
<dbReference type="Gene3D" id="2.130.10.130">
    <property type="entry name" value="Integrin alpha, N-terminal"/>
    <property type="match status" value="2"/>
</dbReference>
<dbReference type="AlphaFoldDB" id="A0A8J2XS45"/>
<evidence type="ECO:0000313" key="3">
    <source>
        <dbReference type="Proteomes" id="UP000607559"/>
    </source>
</evidence>
<dbReference type="EMBL" id="BMJC01000001">
    <property type="protein sequence ID" value="GGA92183.1"/>
    <property type="molecule type" value="Genomic_DNA"/>
</dbReference>
<dbReference type="PANTHER" id="PTHR44103:SF1">
    <property type="entry name" value="PROPROTEIN CONVERTASE P"/>
    <property type="match status" value="1"/>
</dbReference>
<dbReference type="SUPFAM" id="SSF69318">
    <property type="entry name" value="Integrin alpha N-terminal domain"/>
    <property type="match status" value="1"/>
</dbReference>
<dbReference type="PROSITE" id="PS51257">
    <property type="entry name" value="PROKAR_LIPOPROTEIN"/>
    <property type="match status" value="1"/>
</dbReference>
<dbReference type="GO" id="GO:0009055">
    <property type="term" value="F:electron transfer activity"/>
    <property type="evidence" value="ECO:0007669"/>
    <property type="project" value="InterPro"/>
</dbReference>
<keyword evidence="1" id="KW-0732">Signal</keyword>